<dbReference type="STRING" id="62708.A0A420HD82"/>
<name>A0A420HD82_9PEZI</name>
<keyword evidence="3" id="KW-1185">Reference proteome</keyword>
<dbReference type="SUPFAM" id="SSF52540">
    <property type="entry name" value="P-loop containing nucleoside triphosphate hydrolases"/>
    <property type="match status" value="1"/>
</dbReference>
<protein>
    <submittedName>
        <fullName evidence="2">Putative p-loop containing nucleoside triphosphate hydrolase</fullName>
    </submittedName>
</protein>
<feature type="region of interest" description="Disordered" evidence="1">
    <location>
        <begin position="1"/>
        <end position="28"/>
    </location>
</feature>
<dbReference type="AlphaFoldDB" id="A0A420HD82"/>
<evidence type="ECO:0000313" key="2">
    <source>
        <dbReference type="EMBL" id="RKF55416.1"/>
    </source>
</evidence>
<feature type="region of interest" description="Disordered" evidence="1">
    <location>
        <begin position="419"/>
        <end position="439"/>
    </location>
</feature>
<feature type="compositionally biased region" description="Polar residues" evidence="1">
    <location>
        <begin position="9"/>
        <end position="28"/>
    </location>
</feature>
<evidence type="ECO:0000313" key="3">
    <source>
        <dbReference type="Proteomes" id="UP000283383"/>
    </source>
</evidence>
<dbReference type="GO" id="GO:0016787">
    <property type="term" value="F:hydrolase activity"/>
    <property type="evidence" value="ECO:0007669"/>
    <property type="project" value="UniProtKB-KW"/>
</dbReference>
<dbReference type="Proteomes" id="UP000283383">
    <property type="component" value="Unassembled WGS sequence"/>
</dbReference>
<organism evidence="2 3">
    <name type="scientific">Golovinomyces cichoracearum</name>
    <dbReference type="NCBI Taxonomy" id="62708"/>
    <lineage>
        <taxon>Eukaryota</taxon>
        <taxon>Fungi</taxon>
        <taxon>Dikarya</taxon>
        <taxon>Ascomycota</taxon>
        <taxon>Pezizomycotina</taxon>
        <taxon>Leotiomycetes</taxon>
        <taxon>Erysiphales</taxon>
        <taxon>Erysiphaceae</taxon>
        <taxon>Golovinomyces</taxon>
    </lineage>
</organism>
<sequence>MVSTKERPTQTSAMKGQGSTLTPIITYSPTAFGPKTSLPQLSLFPQPNPTRLDLNPKINLSSKPNSSSQSTQIFSEFLQPSESIFTSLGRKKPSEESPIKISTEGKINSEEENFLFVNRFSSRTSMSTRNTVPGPPTSRFSIRPKEVKANDEQRLLQAHLDLLDTKRSSVNNTEIAAAPIFSASVLKKHNEEFKQYGFLAGISSILEKNKQDMLRDDPRLFFNISSPLSTFICGSQGSGKSHTLSCLLENCLMRSDVSQLDNPLAALVFHYDTFTSDTCGTPCEAAYLSSNPEIKVRVFCSPTNIETIKRTYKDLNVKIEPLLISETDLNTKRMLNLMAVNTEDGPMPLYLHLISRILRELRLEQQQKKTSFSYGLFKQKISSVQITPAQMSPLNQRLDTLESFMPKSQTKVQFYPSSFSRSSNLSSVSDKSEEKGNDWSSKPGTLTILDLSCPCVTSESACALFNMCLELFLEKSNDVGRIVALDEAHKYMNATAEASTLTSTLLSSIRLQRHLGTRIFISTQEPTISPKLLDLCSVTIVHRFSSPEWLCCLKKHIAALNTEQLQLLGSESGLLTTADENCKNSTQENILTQIVKLGVGEALLFAPSAFIEEKKLGTGYLQVRIRDRLTSDGGKSILAI</sequence>
<feature type="compositionally biased region" description="Low complexity" evidence="1">
    <location>
        <begin position="419"/>
        <end position="429"/>
    </location>
</feature>
<dbReference type="EMBL" id="MCBQ01020198">
    <property type="protein sequence ID" value="RKF55416.1"/>
    <property type="molecule type" value="Genomic_DNA"/>
</dbReference>
<dbReference type="Gene3D" id="3.40.50.300">
    <property type="entry name" value="P-loop containing nucleotide triphosphate hydrolases"/>
    <property type="match status" value="1"/>
</dbReference>
<reference evidence="2 3" key="1">
    <citation type="journal article" date="2018" name="BMC Genomics">
        <title>Comparative genome analyses reveal sequence features reflecting distinct modes of host-adaptation between dicot and monocot powdery mildew.</title>
        <authorList>
            <person name="Wu Y."/>
            <person name="Ma X."/>
            <person name="Pan Z."/>
            <person name="Kale S.D."/>
            <person name="Song Y."/>
            <person name="King H."/>
            <person name="Zhang Q."/>
            <person name="Presley C."/>
            <person name="Deng X."/>
            <person name="Wei C.I."/>
            <person name="Xiao S."/>
        </authorList>
    </citation>
    <scope>NUCLEOTIDE SEQUENCE [LARGE SCALE GENOMIC DNA]</scope>
    <source>
        <strain evidence="2">UMSG3</strain>
    </source>
</reference>
<gene>
    <name evidence="2" type="ORF">GcM3_201038</name>
</gene>
<accession>A0A420HD82</accession>
<keyword evidence="2" id="KW-0378">Hydrolase</keyword>
<evidence type="ECO:0000256" key="1">
    <source>
        <dbReference type="SAM" id="MobiDB-lite"/>
    </source>
</evidence>
<dbReference type="InterPro" id="IPR027417">
    <property type="entry name" value="P-loop_NTPase"/>
</dbReference>
<proteinExistence type="predicted"/>
<comment type="caution">
    <text evidence="2">The sequence shown here is derived from an EMBL/GenBank/DDBJ whole genome shotgun (WGS) entry which is preliminary data.</text>
</comment>